<name>A0AAW5LHS0_MAMSC</name>
<evidence type="ECO:0000313" key="3">
    <source>
        <dbReference type="Proteomes" id="UP001204068"/>
    </source>
</evidence>
<dbReference type="Proteomes" id="UP001204068">
    <property type="component" value="Unassembled WGS sequence"/>
</dbReference>
<protein>
    <recommendedName>
        <fullName evidence="4">Lipoprotein</fullName>
    </recommendedName>
</protein>
<organism evidence="2 3">
    <name type="scientific">Mammaliicoccus sciuri</name>
    <name type="common">Staphylococcus sciuri</name>
    <dbReference type="NCBI Taxonomy" id="1296"/>
    <lineage>
        <taxon>Bacteria</taxon>
        <taxon>Bacillati</taxon>
        <taxon>Bacillota</taxon>
        <taxon>Bacilli</taxon>
        <taxon>Bacillales</taxon>
        <taxon>Staphylococcaceae</taxon>
        <taxon>Mammaliicoccus</taxon>
    </lineage>
</organism>
<dbReference type="AlphaFoldDB" id="A0AAW5LHS0"/>
<keyword evidence="1" id="KW-0732">Signal</keyword>
<sequence length="251" mass="28586">MKRFVPLLIIIVLLVAACSSNKEGSKKVEKKDNYLDFKKTLTKEGNISFVLSDVTGEITKKSIVKAIVLRKDGKEIVYRANNDENEGVPLKNYDGKTDEEIIKAAKKNEKFIITDQIKYVQEKAKKQYESDKREHIKGLLESAENLKYEEAKPRKLVYKASKEDGESYIYANFVPMYLKEVENPEIEGGGVYKIKDGAEDVYYFDKPTNMLSLEKDNYIGFEGETNDDYYAVVTKAPKKTEGVTSGLKEVE</sequence>
<proteinExistence type="predicted"/>
<evidence type="ECO:0000256" key="1">
    <source>
        <dbReference type="SAM" id="SignalP"/>
    </source>
</evidence>
<accession>A0AAW5LHS0</accession>
<dbReference type="RefSeq" id="WP_257099593.1">
    <property type="nucleotide sequence ID" value="NZ_JANILD010000009.1"/>
</dbReference>
<dbReference type="EMBL" id="JANILD010000009">
    <property type="protein sequence ID" value="MCQ9304935.1"/>
    <property type="molecule type" value="Genomic_DNA"/>
</dbReference>
<feature type="chain" id="PRO_5043789789" description="Lipoprotein" evidence="1">
    <location>
        <begin position="23"/>
        <end position="251"/>
    </location>
</feature>
<comment type="caution">
    <text evidence="2">The sequence shown here is derived from an EMBL/GenBank/DDBJ whole genome shotgun (WGS) entry which is preliminary data.</text>
</comment>
<dbReference type="PROSITE" id="PS51257">
    <property type="entry name" value="PROKAR_LIPOPROTEIN"/>
    <property type="match status" value="1"/>
</dbReference>
<evidence type="ECO:0000313" key="2">
    <source>
        <dbReference type="EMBL" id="MCQ9304935.1"/>
    </source>
</evidence>
<reference evidence="2" key="1">
    <citation type="submission" date="2022-07" db="EMBL/GenBank/DDBJ databases">
        <title>Bacterial species isolated from the porcine tonsil microbiota.</title>
        <authorList>
            <person name="Oliveira I.M.F."/>
        </authorList>
    </citation>
    <scope>NUCLEOTIDE SEQUENCE</scope>
    <source>
        <strain evidence="2">8QC2O2</strain>
    </source>
</reference>
<feature type="signal peptide" evidence="1">
    <location>
        <begin position="1"/>
        <end position="22"/>
    </location>
</feature>
<evidence type="ECO:0008006" key="4">
    <source>
        <dbReference type="Google" id="ProtNLM"/>
    </source>
</evidence>
<gene>
    <name evidence="2" type="ORF">NQ032_15095</name>
</gene>